<keyword evidence="10" id="KW-0175">Coiled coil</keyword>
<protein>
    <recommendedName>
        <fullName evidence="2">non-specific serine/threonine protein kinase</fullName>
        <ecNumber evidence="2">2.7.11.1</ecNumber>
    </recommendedName>
</protein>
<name>A0A8E0RRS1_9TREM</name>
<evidence type="ECO:0000256" key="2">
    <source>
        <dbReference type="ARBA" id="ARBA00012513"/>
    </source>
</evidence>
<keyword evidence="7" id="KW-0067">ATP-binding</keyword>
<evidence type="ECO:0000256" key="3">
    <source>
        <dbReference type="ARBA" id="ARBA00022679"/>
    </source>
</evidence>
<dbReference type="Pfam" id="PF06293">
    <property type="entry name" value="Kdo"/>
    <property type="match status" value="1"/>
</dbReference>
<organism evidence="12 13">
    <name type="scientific">Fasciolopsis buskii</name>
    <dbReference type="NCBI Taxonomy" id="27845"/>
    <lineage>
        <taxon>Eukaryota</taxon>
        <taxon>Metazoa</taxon>
        <taxon>Spiralia</taxon>
        <taxon>Lophotrochozoa</taxon>
        <taxon>Platyhelminthes</taxon>
        <taxon>Trematoda</taxon>
        <taxon>Digenea</taxon>
        <taxon>Plagiorchiida</taxon>
        <taxon>Echinostomata</taxon>
        <taxon>Echinostomatoidea</taxon>
        <taxon>Fasciolidae</taxon>
        <taxon>Fasciolopsis</taxon>
    </lineage>
</organism>
<comment type="caution">
    <text evidence="12">The sequence shown here is derived from an EMBL/GenBank/DDBJ whole genome shotgun (WGS) entry which is preliminary data.</text>
</comment>
<comment type="similarity">
    <text evidence="1">Belongs to the protein kinase superfamily. BUD32 family.</text>
</comment>
<keyword evidence="3" id="KW-0808">Transferase</keyword>
<evidence type="ECO:0000256" key="7">
    <source>
        <dbReference type="ARBA" id="ARBA00022840"/>
    </source>
</evidence>
<dbReference type="GO" id="GO:0005634">
    <property type="term" value="C:nucleus"/>
    <property type="evidence" value="ECO:0007669"/>
    <property type="project" value="TreeGrafter"/>
</dbReference>
<comment type="catalytic activity">
    <reaction evidence="8">
        <text>L-threonyl-[protein] + ATP = O-phospho-L-threonyl-[protein] + ADP + H(+)</text>
        <dbReference type="Rhea" id="RHEA:46608"/>
        <dbReference type="Rhea" id="RHEA-COMP:11060"/>
        <dbReference type="Rhea" id="RHEA-COMP:11605"/>
        <dbReference type="ChEBI" id="CHEBI:15378"/>
        <dbReference type="ChEBI" id="CHEBI:30013"/>
        <dbReference type="ChEBI" id="CHEBI:30616"/>
        <dbReference type="ChEBI" id="CHEBI:61977"/>
        <dbReference type="ChEBI" id="CHEBI:456216"/>
        <dbReference type="EC" id="2.7.11.1"/>
    </reaction>
</comment>
<dbReference type="GO" id="GO:0005829">
    <property type="term" value="C:cytosol"/>
    <property type="evidence" value="ECO:0007669"/>
    <property type="project" value="TreeGrafter"/>
</dbReference>
<dbReference type="Gene3D" id="3.30.200.20">
    <property type="entry name" value="Phosphorylase Kinase, domain 1"/>
    <property type="match status" value="1"/>
</dbReference>
<keyword evidence="4" id="KW-0819">tRNA processing</keyword>
<dbReference type="InterPro" id="IPR008266">
    <property type="entry name" value="Tyr_kinase_AS"/>
</dbReference>
<dbReference type="InterPro" id="IPR000719">
    <property type="entry name" value="Prot_kinase_dom"/>
</dbReference>
<gene>
    <name evidence="12" type="ORF">FBUS_03954</name>
</gene>
<dbReference type="OrthoDB" id="3399at2759"/>
<dbReference type="GO" id="GO:0070525">
    <property type="term" value="P:tRNA threonylcarbamoyladenosine metabolic process"/>
    <property type="evidence" value="ECO:0007669"/>
    <property type="project" value="TreeGrafter"/>
</dbReference>
<evidence type="ECO:0000256" key="8">
    <source>
        <dbReference type="ARBA" id="ARBA00047899"/>
    </source>
</evidence>
<dbReference type="PANTHER" id="PTHR12209">
    <property type="entry name" value="NON-SPECIFIC SERINE/THREONINE PROTEIN KINASE"/>
    <property type="match status" value="1"/>
</dbReference>
<evidence type="ECO:0000259" key="11">
    <source>
        <dbReference type="PROSITE" id="PS50011"/>
    </source>
</evidence>
<reference evidence="12" key="1">
    <citation type="submission" date="2019-05" db="EMBL/GenBank/DDBJ databases">
        <title>Annotation for the trematode Fasciolopsis buski.</title>
        <authorList>
            <person name="Choi Y.-J."/>
        </authorList>
    </citation>
    <scope>NUCLEOTIDE SEQUENCE</scope>
    <source>
        <strain evidence="12">HT</strain>
        <tissue evidence="12">Whole worm</tissue>
    </source>
</reference>
<dbReference type="GO" id="GO:0008033">
    <property type="term" value="P:tRNA processing"/>
    <property type="evidence" value="ECO:0007669"/>
    <property type="project" value="UniProtKB-KW"/>
</dbReference>
<dbReference type="GO" id="GO:0000408">
    <property type="term" value="C:EKC/KEOPS complex"/>
    <property type="evidence" value="ECO:0007669"/>
    <property type="project" value="TreeGrafter"/>
</dbReference>
<feature type="coiled-coil region" evidence="10">
    <location>
        <begin position="48"/>
        <end position="198"/>
    </location>
</feature>
<evidence type="ECO:0000256" key="9">
    <source>
        <dbReference type="ARBA" id="ARBA00048679"/>
    </source>
</evidence>
<comment type="catalytic activity">
    <reaction evidence="9">
        <text>L-seryl-[protein] + ATP = O-phospho-L-seryl-[protein] + ADP + H(+)</text>
        <dbReference type="Rhea" id="RHEA:17989"/>
        <dbReference type="Rhea" id="RHEA-COMP:9863"/>
        <dbReference type="Rhea" id="RHEA-COMP:11604"/>
        <dbReference type="ChEBI" id="CHEBI:15378"/>
        <dbReference type="ChEBI" id="CHEBI:29999"/>
        <dbReference type="ChEBI" id="CHEBI:30616"/>
        <dbReference type="ChEBI" id="CHEBI:83421"/>
        <dbReference type="ChEBI" id="CHEBI:456216"/>
        <dbReference type="EC" id="2.7.11.1"/>
    </reaction>
</comment>
<dbReference type="PANTHER" id="PTHR12209:SF0">
    <property type="entry name" value="EKC_KEOPS COMPLEX SUBUNIT TP53RK"/>
    <property type="match status" value="1"/>
</dbReference>
<keyword evidence="5" id="KW-0547">Nucleotide-binding</keyword>
<dbReference type="InterPro" id="IPR011009">
    <property type="entry name" value="Kinase-like_dom_sf"/>
</dbReference>
<evidence type="ECO:0000313" key="13">
    <source>
        <dbReference type="Proteomes" id="UP000728185"/>
    </source>
</evidence>
<dbReference type="Gene3D" id="1.10.287.1490">
    <property type="match status" value="1"/>
</dbReference>
<evidence type="ECO:0000256" key="1">
    <source>
        <dbReference type="ARBA" id="ARBA00010630"/>
    </source>
</evidence>
<dbReference type="Gene3D" id="1.10.510.10">
    <property type="entry name" value="Transferase(Phosphotransferase) domain 1"/>
    <property type="match status" value="1"/>
</dbReference>
<evidence type="ECO:0000256" key="4">
    <source>
        <dbReference type="ARBA" id="ARBA00022694"/>
    </source>
</evidence>
<dbReference type="GO" id="GO:0004674">
    <property type="term" value="F:protein serine/threonine kinase activity"/>
    <property type="evidence" value="ECO:0007669"/>
    <property type="project" value="UniProtKB-EC"/>
</dbReference>
<dbReference type="SUPFAM" id="SSF56112">
    <property type="entry name" value="Protein kinase-like (PK-like)"/>
    <property type="match status" value="1"/>
</dbReference>
<evidence type="ECO:0000313" key="12">
    <source>
        <dbReference type="EMBL" id="KAA0190896.1"/>
    </source>
</evidence>
<dbReference type="PROSITE" id="PS00109">
    <property type="entry name" value="PROTEIN_KINASE_TYR"/>
    <property type="match status" value="1"/>
</dbReference>
<keyword evidence="6" id="KW-0418">Kinase</keyword>
<evidence type="ECO:0000256" key="6">
    <source>
        <dbReference type="ARBA" id="ARBA00022777"/>
    </source>
</evidence>
<keyword evidence="13" id="KW-1185">Reference proteome</keyword>
<evidence type="ECO:0000256" key="5">
    <source>
        <dbReference type="ARBA" id="ARBA00022741"/>
    </source>
</evidence>
<dbReference type="AlphaFoldDB" id="A0A8E0RRS1"/>
<dbReference type="EC" id="2.7.11.1" evidence="2"/>
<dbReference type="Proteomes" id="UP000728185">
    <property type="component" value="Unassembled WGS sequence"/>
</dbReference>
<evidence type="ECO:0000256" key="10">
    <source>
        <dbReference type="SAM" id="Coils"/>
    </source>
</evidence>
<sequence length="530" mass="59406">MKDSEVVDIKAREEKYSDFFLVSTLDNNASLGDVLPEPANKLSSKAQNRYLKAKVRVLQEELQKMNTELTEMQEEVVRYKKRTQELEDERNRLHRVTTSHSAQVEKIKKSLSATRTHCDTLEAERNALKKDGETLKKSSCQQAAELKSTTTRLHRATEETERLKSELEKVRSSAREGADALKRTIEQLTADNRRLEHKSLPPSLLIDSYHQTENFEAEPKNSISPAIPIPTILLHQGAEARVFSAQLSTSAGPKLCVIKERFVKQYRHPALDASLSGQRLRAEARLLLHCRKLGIDAPPVLLVDIPNRRLWLGHVGSDALTLNGWFRSLATTYTTTVAPQGDQNDSSTFQVVGARLTQLTVALGRLLARLHANHVVHGDLTMANILIRKATPQQERGECEPNLILIDFGLASAISHSATQRLPEEKAVDLYVFERALINALDLDFLQRIGSCFPQFATPEALMNCVLESYRVNYSSEATPLRREGDEKAGSKANVVKTQDSLSTLQAEVKANIAKLEEVRLRGRKRLMIG</sequence>
<dbReference type="PROSITE" id="PS50011">
    <property type="entry name" value="PROTEIN_KINASE_DOM"/>
    <property type="match status" value="1"/>
</dbReference>
<accession>A0A8E0RRS1</accession>
<dbReference type="GO" id="GO:0005524">
    <property type="term" value="F:ATP binding"/>
    <property type="evidence" value="ECO:0007669"/>
    <property type="project" value="UniProtKB-KW"/>
</dbReference>
<feature type="domain" description="Protein kinase" evidence="11">
    <location>
        <begin position="228"/>
        <end position="530"/>
    </location>
</feature>
<proteinExistence type="inferred from homology"/>
<dbReference type="EMBL" id="LUCM01006703">
    <property type="protein sequence ID" value="KAA0190896.1"/>
    <property type="molecule type" value="Genomic_DNA"/>
</dbReference>